<dbReference type="SUPFAM" id="SSF53756">
    <property type="entry name" value="UDP-Glycosyltransferase/glycogen phosphorylase"/>
    <property type="match status" value="1"/>
</dbReference>
<dbReference type="AlphaFoldDB" id="B8DKV1"/>
<dbReference type="EMBL" id="CP001197">
    <property type="protein sequence ID" value="ACL07530.1"/>
    <property type="molecule type" value="Genomic_DNA"/>
</dbReference>
<organism evidence="4">
    <name type="scientific">Nitratidesulfovibrio vulgaris (strain DSM 19637 / Miyazaki F)</name>
    <name type="common">Desulfovibrio vulgaris</name>
    <dbReference type="NCBI Taxonomy" id="883"/>
    <lineage>
        <taxon>Bacteria</taxon>
        <taxon>Pseudomonadati</taxon>
        <taxon>Thermodesulfobacteriota</taxon>
        <taxon>Desulfovibrionia</taxon>
        <taxon>Desulfovibrionales</taxon>
        <taxon>Desulfovibrionaceae</taxon>
        <taxon>Nitratidesulfovibrio</taxon>
    </lineage>
</organism>
<dbReference type="InterPro" id="IPR028098">
    <property type="entry name" value="Glyco_trans_4-like_N"/>
</dbReference>
<sequence>MFGVSGVPRAFLPALPPSTCSGLPARPATAQPGRGAPGVVIAGRLRHDVPVNEPDPATTFAARHAVPGDASPSMSLPTPDGAPLRTIQVVNVRWFNATAWYGMMLARLLREAGHETLVLGLAGTESFERARAWGLDPIPLPLNAANPFTLAGLYGTLHRMVRDFRPHVVNCHRGESFVLWGLLKALHARGPHRFGLVRTRGDQRLPKGNRPNLFLHTRVADAVIATNSVMAEHFTTRMGVPADRVHTIIGGVDESVFRFDAAGRARVRAEYGWADDDFVVGLLGRFDAVKGQRELIETVAGLRAGRWDGTPRPRLRLMLAGFDSATPESTVRGWLREAGIEGISVITGKRPDVAACISAMDLGVVASLWSETIARAALEIMACDRPLVSTTVGVMPDLLPHGALVAPGDVAAMAGAIAHAMDSPPWLEILRAACGLRIESLHRADFLHRTLDVYRDVCRTA</sequence>
<dbReference type="PANTHER" id="PTHR12526:SF510">
    <property type="entry name" value="D-INOSITOL 3-PHOSPHATE GLYCOSYLTRANSFERASE"/>
    <property type="match status" value="1"/>
</dbReference>
<dbReference type="Pfam" id="PF13439">
    <property type="entry name" value="Glyco_transf_4"/>
    <property type="match status" value="1"/>
</dbReference>
<dbReference type="PANTHER" id="PTHR12526">
    <property type="entry name" value="GLYCOSYLTRANSFERASE"/>
    <property type="match status" value="1"/>
</dbReference>
<dbReference type="HOGENOM" id="CLU_009583_0_4_7"/>
<dbReference type="GO" id="GO:0016757">
    <property type="term" value="F:glycosyltransferase activity"/>
    <property type="evidence" value="ECO:0007669"/>
    <property type="project" value="UniProtKB-KW"/>
</dbReference>
<evidence type="ECO:0000256" key="1">
    <source>
        <dbReference type="ARBA" id="ARBA00022676"/>
    </source>
</evidence>
<protein>
    <submittedName>
        <fullName evidence="4">Glycosyl transferase group 1</fullName>
    </submittedName>
</protein>
<dbReference type="STRING" id="883.DvMF_0573"/>
<name>B8DKV1_NITV9</name>
<accession>B8DKV1</accession>
<feature type="domain" description="Glycosyltransferase subfamily 4-like N-terminal" evidence="3">
    <location>
        <begin position="104"/>
        <end position="254"/>
    </location>
</feature>
<gene>
    <name evidence="4" type="ordered locus">DvMF_0573</name>
</gene>
<proteinExistence type="predicted"/>
<dbReference type="CAZy" id="GT4">
    <property type="family name" value="Glycosyltransferase Family 4"/>
</dbReference>
<dbReference type="eggNOG" id="COG0438">
    <property type="taxonomic scope" value="Bacteria"/>
</dbReference>
<reference evidence="4" key="1">
    <citation type="submission" date="2008-10" db="EMBL/GenBank/DDBJ databases">
        <title>Complete sequence of Desulfovibrio vulgaris str. 'Miyazaki F'.</title>
        <authorList>
            <person name="Lucas S."/>
            <person name="Copeland A."/>
            <person name="Lapidus A."/>
            <person name="Glavina del Rio T."/>
            <person name="Dalin E."/>
            <person name="Tice H."/>
            <person name="Bruce D."/>
            <person name="Goodwin L."/>
            <person name="Pitluck S."/>
            <person name="Sims D."/>
            <person name="Brettin T."/>
            <person name="Detter J.C."/>
            <person name="Han C."/>
            <person name="Larimer F."/>
            <person name="Land M."/>
            <person name="Hauser L."/>
            <person name="Kyrpides N."/>
            <person name="Mikhailova N."/>
            <person name="Hazen T.C."/>
            <person name="Richardson P."/>
        </authorList>
    </citation>
    <scope>NUCLEOTIDE SEQUENCE</scope>
    <source>
        <strain evidence="4">Miyazaki F</strain>
    </source>
</reference>
<evidence type="ECO:0000313" key="4">
    <source>
        <dbReference type="EMBL" id="ACL07530.1"/>
    </source>
</evidence>
<dbReference type="Pfam" id="PF13692">
    <property type="entry name" value="Glyco_trans_1_4"/>
    <property type="match status" value="1"/>
</dbReference>
<dbReference type="KEGG" id="dvm:DvMF_0573"/>
<evidence type="ECO:0000259" key="3">
    <source>
        <dbReference type="Pfam" id="PF13439"/>
    </source>
</evidence>
<keyword evidence="1" id="KW-0328">Glycosyltransferase</keyword>
<dbReference type="Gene3D" id="3.40.50.2000">
    <property type="entry name" value="Glycogen Phosphorylase B"/>
    <property type="match status" value="2"/>
</dbReference>
<evidence type="ECO:0000256" key="2">
    <source>
        <dbReference type="ARBA" id="ARBA00022679"/>
    </source>
</evidence>
<keyword evidence="2 4" id="KW-0808">Transferase</keyword>